<dbReference type="SUPFAM" id="SSF52540">
    <property type="entry name" value="P-loop containing nucleoside triphosphate hydrolases"/>
    <property type="match status" value="1"/>
</dbReference>
<dbReference type="InterPro" id="IPR027417">
    <property type="entry name" value="P-loop_NTPase"/>
</dbReference>
<evidence type="ECO:0000313" key="1">
    <source>
        <dbReference type="EMBL" id="KIE12643.1"/>
    </source>
</evidence>
<protein>
    <submittedName>
        <fullName evidence="1">Uncharacterized protein</fullName>
    </submittedName>
</protein>
<dbReference type="AlphaFoldDB" id="A0A0C1RAE8"/>
<name>A0A0C1RAE8_9CYAN</name>
<organism evidence="1">
    <name type="scientific">Tolypothrix bouteillei VB521301</name>
    <dbReference type="NCBI Taxonomy" id="1479485"/>
    <lineage>
        <taxon>Bacteria</taxon>
        <taxon>Bacillati</taxon>
        <taxon>Cyanobacteriota</taxon>
        <taxon>Cyanophyceae</taxon>
        <taxon>Nostocales</taxon>
        <taxon>Tolypothrichaceae</taxon>
        <taxon>Tolypothrix</taxon>
    </lineage>
</organism>
<dbReference type="EMBL" id="JHEG02000022">
    <property type="protein sequence ID" value="KIE12643.1"/>
    <property type="molecule type" value="Genomic_DNA"/>
</dbReference>
<reference evidence="1" key="1">
    <citation type="journal article" date="2015" name="Genome Announc.">
        <title>Draft Genome Sequence of Tolypothrix boutellei Strain VB521301.</title>
        <authorList>
            <person name="Chandrababunaidu M.M."/>
            <person name="Singh D."/>
            <person name="Sen D."/>
            <person name="Bhan S."/>
            <person name="Das S."/>
            <person name="Gupta A."/>
            <person name="Adhikary S.P."/>
            <person name="Tripathy S."/>
        </authorList>
    </citation>
    <scope>NUCLEOTIDE SEQUENCE</scope>
    <source>
        <strain evidence="1">VB521301</strain>
    </source>
</reference>
<accession>A0A0C1RAE8</accession>
<sequence>MDRFPAGLIQRLKLCIENENIGDNDYATKLYNLRMELERFVEHLVVLAKVKDNEMPGDGINNKIQHLAGKKIGLLKEGVEHYLSFWYGLGCLGSHYKSASSEKNIEFKQHYNMCKEAMITALSWYIKEFPPISQKSDFIENTKITLEKFKGNDFDKFVKPSHIDINMLLEKKDVILLDGLSWIGKTSLSCLLVDKLFEKGFIPVLFHQNTLLNFSLINNSNISGLEDIKKLSLSEKAGALHKEIVTSIFRGDSCVILFDDAFGHRSFKPYSSPLSYLRLVDWINLAQRNTSLGKLKIIINTPTKFLIELKTQDLSEASPILRENLDWLFQIGNSSINQISLNLNNYSFKDIAKIVSNISSSLGCKWSNDSEICELFAQIVEQSCNSFDTLRLFCLESRDLEVNDKKLLDLAERYLERSLELFQEIQDLDSNIKVFLIAVIIGEIFVQLSKDYMYYSKISFDELCQYLGITNLLLEQSKSQNLLYWLNFDLNNNLDTQSFPRFRHPDIRAAFDIWSLSENGKKMISEIISSSVFLKVFTNSKITAIMRWESIYLLCRLGHFLNNEICEYVDEKWFRLSKTAFDYRNTLWAITDNFIYIKDSLFEKYAVAALKRIQNEEHSLRRNFIWEIMNNWSYMNEEIRYFVLKLNCQENRKDEKIILKPQMSEHHFIAFLGASLCNYRTINKLANDNKSQASKDCLDFINTFVSELSKSNNIDKAQYKGHEDDGIFNDRGAMYPGREVLQRVRKIGLEYGGLEENLQIVKNIDAALS</sequence>
<gene>
    <name evidence="1" type="ORF">DA73_0208705</name>
</gene>
<proteinExistence type="predicted"/>
<comment type="caution">
    <text evidence="1">The sequence shown here is derived from an EMBL/GenBank/DDBJ whole genome shotgun (WGS) entry which is preliminary data.</text>
</comment>